<keyword evidence="2" id="KW-1185">Reference proteome</keyword>
<comment type="caution">
    <text evidence="1">The sequence shown here is derived from an EMBL/GenBank/DDBJ whole genome shotgun (WGS) entry which is preliminary data.</text>
</comment>
<proteinExistence type="predicted"/>
<evidence type="ECO:0000313" key="2">
    <source>
        <dbReference type="Proteomes" id="UP000078447"/>
    </source>
</evidence>
<gene>
    <name evidence="1" type="ORF">A3783_06775</name>
</gene>
<sequence length="169" mass="20194">MKKFRGKRRYFRNLQKEQQLSAHPLDFSPDSWFDFWHVHLDFDGHGNGHLKMRKAHVQALFHLMDELNTALQTWGQPYQLWIELSRLDAGLDAVFIHTNNPNDDNFPFTDLTLTEPTERLPDYLQTIKGLEQYQIRLSERITYDAFDDEPEEITDYILVIERRGIRYPL</sequence>
<dbReference type="Proteomes" id="UP000078447">
    <property type="component" value="Unassembled WGS sequence"/>
</dbReference>
<protein>
    <submittedName>
        <fullName evidence="1">Uncharacterized protein</fullName>
    </submittedName>
</protein>
<organism evidence="1 2">
    <name type="scientific">Exiguobacterium undae</name>
    <dbReference type="NCBI Taxonomy" id="169177"/>
    <lineage>
        <taxon>Bacteria</taxon>
        <taxon>Bacillati</taxon>
        <taxon>Bacillota</taxon>
        <taxon>Bacilli</taxon>
        <taxon>Bacillales</taxon>
        <taxon>Bacillales Family XII. Incertae Sedis</taxon>
        <taxon>Exiguobacterium</taxon>
    </lineage>
</organism>
<dbReference type="RefSeq" id="WP_028106451.1">
    <property type="nucleotide sequence ID" value="NZ_LVVL01000001.1"/>
</dbReference>
<evidence type="ECO:0000313" key="1">
    <source>
        <dbReference type="EMBL" id="OAN15635.1"/>
    </source>
</evidence>
<name>A0ABX2VBL8_9BACL</name>
<reference evidence="1 2" key="1">
    <citation type="submission" date="2016-03" db="EMBL/GenBank/DDBJ databases">
        <authorList>
            <person name="Cho S.-Y."/>
            <person name="Lim S."/>
            <person name="Kim H."/>
            <person name="Soh E.H."/>
            <person name="Moon J.S."/>
        </authorList>
    </citation>
    <scope>NUCLEOTIDE SEQUENCE [LARGE SCALE GENOMIC DNA]</scope>
    <source>
        <strain evidence="1 2">KCTC 3810</strain>
    </source>
</reference>
<dbReference type="EMBL" id="LVVL01000001">
    <property type="protein sequence ID" value="OAN15635.1"/>
    <property type="molecule type" value="Genomic_DNA"/>
</dbReference>
<accession>A0ABX2VBL8</accession>